<keyword evidence="1" id="KW-1133">Transmembrane helix</keyword>
<reference evidence="3" key="1">
    <citation type="submission" date="2016-10" db="EMBL/GenBank/DDBJ databases">
        <authorList>
            <person name="Varghese N."/>
            <person name="Submissions S."/>
        </authorList>
    </citation>
    <scope>NUCLEOTIDE SEQUENCE [LARGE SCALE GENOMIC DNA]</scope>
    <source>
        <strain evidence="3">DSM 45460</strain>
    </source>
</reference>
<proteinExistence type="predicted"/>
<protein>
    <submittedName>
        <fullName evidence="2">Uncharacterized protein</fullName>
    </submittedName>
</protein>
<feature type="transmembrane region" description="Helical" evidence="1">
    <location>
        <begin position="35"/>
        <end position="56"/>
    </location>
</feature>
<feature type="transmembrane region" description="Helical" evidence="1">
    <location>
        <begin position="115"/>
        <end position="137"/>
    </location>
</feature>
<sequence>MEDFAIEFTTLLLFATPLLILVKILQMLLTQRLPLLARGSGWGMFELVTWLLVAALDSHNLALWSGIANQPEDVCETNPWKLSSDVYIESSSLFDYPVTTHCVWPDGHTMSLVPWQLNAATLLFFTTAVAVTAYAALRAHRRRRARHHTTP</sequence>
<dbReference type="AlphaFoldDB" id="A0A1G8VMH3"/>
<organism evidence="2 3">
    <name type="scientific">Actinopolyspora mzabensis</name>
    <dbReference type="NCBI Taxonomy" id="995066"/>
    <lineage>
        <taxon>Bacteria</taxon>
        <taxon>Bacillati</taxon>
        <taxon>Actinomycetota</taxon>
        <taxon>Actinomycetes</taxon>
        <taxon>Actinopolysporales</taxon>
        <taxon>Actinopolysporaceae</taxon>
        <taxon>Actinopolyspora</taxon>
    </lineage>
</organism>
<feature type="transmembrane region" description="Helical" evidence="1">
    <location>
        <begin position="6"/>
        <end position="28"/>
    </location>
</feature>
<dbReference type="OrthoDB" id="3696048at2"/>
<keyword evidence="1" id="KW-0472">Membrane</keyword>
<evidence type="ECO:0000256" key="1">
    <source>
        <dbReference type="SAM" id="Phobius"/>
    </source>
</evidence>
<gene>
    <name evidence="2" type="ORF">SAMN04487820_101187</name>
</gene>
<accession>A0A1G8VMH3</accession>
<keyword evidence="1" id="KW-0812">Transmembrane</keyword>
<dbReference type="RefSeq" id="WP_092625404.1">
    <property type="nucleotide sequence ID" value="NZ_FNFM01000001.1"/>
</dbReference>
<evidence type="ECO:0000313" key="3">
    <source>
        <dbReference type="Proteomes" id="UP000199213"/>
    </source>
</evidence>
<name>A0A1G8VMH3_ACTMZ</name>
<dbReference type="Proteomes" id="UP000199213">
    <property type="component" value="Unassembled WGS sequence"/>
</dbReference>
<keyword evidence="3" id="KW-1185">Reference proteome</keyword>
<evidence type="ECO:0000313" key="2">
    <source>
        <dbReference type="EMBL" id="SDJ67183.1"/>
    </source>
</evidence>
<dbReference type="EMBL" id="FNFM01000001">
    <property type="protein sequence ID" value="SDJ67183.1"/>
    <property type="molecule type" value="Genomic_DNA"/>
</dbReference>